<dbReference type="STRING" id="28134.SAMN05444288_1474"/>
<dbReference type="Proteomes" id="UP000005580">
    <property type="component" value="Unassembled WGS sequence"/>
</dbReference>
<evidence type="ECO:0000313" key="3">
    <source>
        <dbReference type="Proteomes" id="UP000005580"/>
    </source>
</evidence>
<dbReference type="AlphaFoldDB" id="E7RRN8"/>
<feature type="transmembrane region" description="Helical" evidence="1">
    <location>
        <begin position="117"/>
        <end position="139"/>
    </location>
</feature>
<reference evidence="2" key="1">
    <citation type="submission" date="2011-01" db="EMBL/GenBank/DDBJ databases">
        <authorList>
            <person name="Muzny D."/>
            <person name="Qin X."/>
            <person name="Buhay C."/>
            <person name="Dugan-Rocha S."/>
            <person name="Ding Y."/>
            <person name="Chen G."/>
            <person name="Hawes A."/>
            <person name="Holder M."/>
            <person name="Jhangiani S."/>
            <person name="Johnson A."/>
            <person name="Khan Z."/>
            <person name="Li Z."/>
            <person name="Liu W."/>
            <person name="Liu X."/>
            <person name="Perez L."/>
            <person name="Shen H."/>
            <person name="Wang Q."/>
            <person name="Watt J."/>
            <person name="Xi L."/>
            <person name="Xin Y."/>
            <person name="Zhou J."/>
            <person name="Deng J."/>
            <person name="Jiang H."/>
            <person name="Liu Y."/>
            <person name="Qu J."/>
            <person name="Song X.-Z."/>
            <person name="Zhang L."/>
            <person name="Villasana D."/>
            <person name="Johnson A."/>
            <person name="Liu J."/>
            <person name="Liyanage D."/>
            <person name="Lorensuhewa L."/>
            <person name="Robinson T."/>
            <person name="Song A."/>
            <person name="Song B.-B."/>
            <person name="Dinh H."/>
            <person name="Thornton R."/>
            <person name="Coyle M."/>
            <person name="Francisco L."/>
            <person name="Jackson L."/>
            <person name="Javaid M."/>
            <person name="Korchina V."/>
            <person name="Kovar C."/>
            <person name="Mata R."/>
            <person name="Mathew T."/>
            <person name="Ngo R."/>
            <person name="Nguyen L."/>
            <person name="Nguyen N."/>
            <person name="Okwuonu G."/>
            <person name="Ongeri F."/>
            <person name="Pham C."/>
            <person name="Simmons D."/>
            <person name="Wilczek-Boney K."/>
            <person name="Hale W."/>
            <person name="Jakkamsetti A."/>
            <person name="Pham P."/>
            <person name="Ruth R."/>
            <person name="San Lucas F."/>
            <person name="Warren J."/>
            <person name="Zhang J."/>
            <person name="Zhao Z."/>
            <person name="Zhou C."/>
            <person name="Zhu D."/>
            <person name="Lee S."/>
            <person name="Bess C."/>
            <person name="Blankenburg K."/>
            <person name="Forbes L."/>
            <person name="Fu Q."/>
            <person name="Gubbala S."/>
            <person name="Hirani K."/>
            <person name="Jayaseelan J.C."/>
            <person name="Lara F."/>
            <person name="Munidasa M."/>
            <person name="Palculict T."/>
            <person name="Patil S."/>
            <person name="Pu L.-L."/>
            <person name="Saada N."/>
            <person name="Tang L."/>
            <person name="Weissenberger G."/>
            <person name="Zhu Y."/>
            <person name="Hemphill L."/>
            <person name="Shang Y."/>
            <person name="Youmans B."/>
            <person name="Ayvaz T."/>
            <person name="Ross M."/>
            <person name="Santibanez J."/>
            <person name="Aqrawi P."/>
            <person name="Gross S."/>
            <person name="Joshi V."/>
            <person name="Fowler G."/>
            <person name="Nazareth L."/>
            <person name="Reid J."/>
            <person name="Worley K."/>
            <person name="Petrosino J."/>
            <person name="Highlander S."/>
            <person name="Gibbs R."/>
        </authorList>
    </citation>
    <scope>NUCLEOTIDE SEQUENCE [LARGE SCALE GENOMIC DNA]</scope>
    <source>
        <strain evidence="2">ATCC 33269</strain>
    </source>
</reference>
<keyword evidence="1" id="KW-0472">Membrane</keyword>
<keyword evidence="1" id="KW-1133">Transmembrane helix</keyword>
<comment type="caution">
    <text evidence="2">The sequence shown here is derived from an EMBL/GenBank/DDBJ whole genome shotgun (WGS) entry which is preliminary data.</text>
</comment>
<accession>E7RRN8</accession>
<evidence type="ECO:0000313" key="2">
    <source>
        <dbReference type="EMBL" id="EFZ36926.1"/>
    </source>
</evidence>
<dbReference type="eggNOG" id="ENOG502ZB1X">
    <property type="taxonomic scope" value="Bacteria"/>
</dbReference>
<dbReference type="RefSeq" id="WP_004370021.1">
    <property type="nucleotide sequence ID" value="NZ_GL833119.1"/>
</dbReference>
<protein>
    <submittedName>
        <fullName evidence="2">Uncharacterized protein</fullName>
    </submittedName>
</protein>
<gene>
    <name evidence="2" type="ORF">HMPREF0663_11839</name>
</gene>
<proteinExistence type="predicted"/>
<keyword evidence="3" id="KW-1185">Reference proteome</keyword>
<dbReference type="EMBL" id="AEPE02000005">
    <property type="protein sequence ID" value="EFZ36926.1"/>
    <property type="molecule type" value="Genomic_DNA"/>
</dbReference>
<feature type="transmembrane region" description="Helical" evidence="1">
    <location>
        <begin position="59"/>
        <end position="86"/>
    </location>
</feature>
<sequence length="246" mass="28791">MDIIFPMMGGPLLFLLCAGTGLYLYIRKLRRLQDTAIQTGDDMLPAYDFFMKVFSPRNCYLPITYSLLVFIILDTLYILVAGWLMYHSKLIYFTQWKSIWPNPVEEAWKHTKMQLDISFWIGILAIALLLFTQLLLPFAKRKLRKVLDKLDKKQQEAAKKDFLSPHTVPIKTGSVFGDILFGESFIFQTGTKIIVPYKEITTAECSEWCYSSNKQYILRFNSTVIAFGKKKNRDEAYRMLRYRTRL</sequence>
<organism evidence="2 3">
    <name type="scientific">Hoylesella oralis ATCC 33269</name>
    <dbReference type="NCBI Taxonomy" id="873533"/>
    <lineage>
        <taxon>Bacteria</taxon>
        <taxon>Pseudomonadati</taxon>
        <taxon>Bacteroidota</taxon>
        <taxon>Bacteroidia</taxon>
        <taxon>Bacteroidales</taxon>
        <taxon>Prevotellaceae</taxon>
        <taxon>Hoylesella</taxon>
    </lineage>
</organism>
<name>E7RRN8_9BACT</name>
<evidence type="ECO:0000256" key="1">
    <source>
        <dbReference type="SAM" id="Phobius"/>
    </source>
</evidence>
<keyword evidence="1" id="KW-0812">Transmembrane</keyword>
<feature type="transmembrane region" description="Helical" evidence="1">
    <location>
        <begin position="6"/>
        <end position="26"/>
    </location>
</feature>
<dbReference type="HOGENOM" id="CLU_1128270_0_0_10"/>